<feature type="region of interest" description="Disordered" evidence="1">
    <location>
        <begin position="532"/>
        <end position="649"/>
    </location>
</feature>
<feature type="compositionally biased region" description="Basic and acidic residues" evidence="1">
    <location>
        <begin position="287"/>
        <end position="296"/>
    </location>
</feature>
<dbReference type="RefSeq" id="WP_150076898.1">
    <property type="nucleotide sequence ID" value="NZ_VWOX01000006.1"/>
</dbReference>
<feature type="chain" id="PRO_5024417120" description="Pilus formation protein N-terminal domain-containing protein" evidence="2">
    <location>
        <begin position="38"/>
        <end position="796"/>
    </location>
</feature>
<feature type="region of interest" description="Disordered" evidence="1">
    <location>
        <begin position="180"/>
        <end position="216"/>
    </location>
</feature>
<feature type="compositionally biased region" description="Basic and acidic residues" evidence="1">
    <location>
        <begin position="604"/>
        <end position="615"/>
    </location>
</feature>
<proteinExistence type="predicted"/>
<evidence type="ECO:0000313" key="5">
    <source>
        <dbReference type="Proteomes" id="UP000324479"/>
    </source>
</evidence>
<dbReference type="EMBL" id="VWOX01000006">
    <property type="protein sequence ID" value="KAA5543233.1"/>
    <property type="molecule type" value="Genomic_DNA"/>
</dbReference>
<evidence type="ECO:0000259" key="3">
    <source>
        <dbReference type="Pfam" id="PF13629"/>
    </source>
</evidence>
<keyword evidence="5" id="KW-1185">Reference proteome</keyword>
<dbReference type="AlphaFoldDB" id="A0A5M6D777"/>
<feature type="compositionally biased region" description="Low complexity" evidence="1">
    <location>
        <begin position="297"/>
        <end position="310"/>
    </location>
</feature>
<feature type="compositionally biased region" description="Polar residues" evidence="1">
    <location>
        <begin position="581"/>
        <end position="599"/>
    </location>
</feature>
<gene>
    <name evidence="4" type="ORF">FYK55_13230</name>
</gene>
<reference evidence="4 5" key="1">
    <citation type="submission" date="2019-08" db="EMBL/GenBank/DDBJ databases">
        <authorList>
            <person name="Dhanesh K."/>
            <person name="Kumar G."/>
            <person name="Sasikala C."/>
            <person name="Venkata Ramana C."/>
        </authorList>
    </citation>
    <scope>NUCLEOTIDE SEQUENCE [LARGE SCALE GENOMIC DNA]</scope>
    <source>
        <strain evidence="4 5">JC645</strain>
    </source>
</reference>
<sequence>MREFIARHTEANNTDVTRSAKRAILAALLLSSGGTAAAQAPSGTLIQAPSARSQPNATVTQPIGIVRGNPFVTDTQSQPGASAHSGVRLKADDASIGFQPIASGNQPHAARLADHPITITPSPAPAIRHNPFIAPTPSESDAIAQETSKLRPSSAPTLATPSRPARLLPAATPELGSNVFSLSDSGGDMPTADDPASPEPIAAPQAGTTENSTPETRNAFAKHYGGRNADSSPKAVSPERIAVPGPAAVMPVTDARDAQTPIRETQPIFFSMTDGTANAQKGATETDASHAEDASRPSDAPEASSAPEASTHTAPVVSSAEQAKVLPRAKRSPVHLAPPTIPVSAAPAFSLSGSDDPSKKHTLAQLDTPVQLAPIVDFSKPLQNSLTDGGPSSPSESTANAPQVASDATAEGQSRTDEPPAEKGRVAAMTPQPAGEPPRITRPRRQAIAVVTPPIAIENATEKGQTYRPAVAAVLQDPLTNPGSMTGPTPPEGMDVLLPELDPAESIAADETVPPKSPEQDLSHLEAAIAEAAPQTQRPEVRPELPAPVLPAPIPRPDVPHLAAEAQPSRETPLRDPVPTPASSQVAGESNLGSGSPASPTLDVRPKHFAREPVHGHSAVPAKLASSRSMATGAVQPPQPPTSDAPKKPVRLQLARAQVRSMTIGGRLRRVSIANKDVCQAFASGPNQLKLIGTGTGSTELTVWADVIPGEPTRMQIFQVEVGDDMSSHTDRIADQTALLNDSIDKAFPQASVIVTRTENNLVVSGVCADEETAMQILRLVRKSCLVPVVDELETR</sequence>
<feature type="region of interest" description="Disordered" evidence="1">
    <location>
        <begin position="279"/>
        <end position="340"/>
    </location>
</feature>
<feature type="compositionally biased region" description="Polar residues" evidence="1">
    <location>
        <begin position="206"/>
        <end position="216"/>
    </location>
</feature>
<organism evidence="4 5">
    <name type="scientific">Roseiconus nitratireducens</name>
    <dbReference type="NCBI Taxonomy" id="2605748"/>
    <lineage>
        <taxon>Bacteria</taxon>
        <taxon>Pseudomonadati</taxon>
        <taxon>Planctomycetota</taxon>
        <taxon>Planctomycetia</taxon>
        <taxon>Pirellulales</taxon>
        <taxon>Pirellulaceae</taxon>
        <taxon>Roseiconus</taxon>
    </lineage>
</organism>
<evidence type="ECO:0000256" key="2">
    <source>
        <dbReference type="SAM" id="SignalP"/>
    </source>
</evidence>
<comment type="caution">
    <text evidence="4">The sequence shown here is derived from an EMBL/GenBank/DDBJ whole genome shotgun (WGS) entry which is preliminary data.</text>
</comment>
<accession>A0A5M6D777</accession>
<evidence type="ECO:0000256" key="1">
    <source>
        <dbReference type="SAM" id="MobiDB-lite"/>
    </source>
</evidence>
<keyword evidence="2" id="KW-0732">Signal</keyword>
<feature type="compositionally biased region" description="Polar residues" evidence="1">
    <location>
        <begin position="145"/>
        <end position="160"/>
    </location>
</feature>
<feature type="compositionally biased region" description="Polar residues" evidence="1">
    <location>
        <begin position="381"/>
        <end position="403"/>
    </location>
</feature>
<dbReference type="InterPro" id="IPR032789">
    <property type="entry name" value="T2SS-T3SS_pil_N"/>
</dbReference>
<protein>
    <recommendedName>
        <fullName evidence="3">Pilus formation protein N-terminal domain-containing protein</fullName>
    </recommendedName>
</protein>
<feature type="region of interest" description="Disordered" evidence="1">
    <location>
        <begin position="136"/>
        <end position="163"/>
    </location>
</feature>
<feature type="region of interest" description="Disordered" evidence="1">
    <location>
        <begin position="381"/>
        <end position="440"/>
    </location>
</feature>
<feature type="signal peptide" evidence="2">
    <location>
        <begin position="1"/>
        <end position="37"/>
    </location>
</feature>
<feature type="domain" description="Pilus formation protein N-terminal" evidence="3">
    <location>
        <begin position="651"/>
        <end position="705"/>
    </location>
</feature>
<feature type="compositionally biased region" description="Basic and acidic residues" evidence="1">
    <location>
        <begin position="414"/>
        <end position="425"/>
    </location>
</feature>
<dbReference type="Proteomes" id="UP000324479">
    <property type="component" value="Unassembled WGS sequence"/>
</dbReference>
<dbReference type="Pfam" id="PF13629">
    <property type="entry name" value="T2SS-T3SS_pil_N"/>
    <property type="match status" value="1"/>
</dbReference>
<evidence type="ECO:0000313" key="4">
    <source>
        <dbReference type="EMBL" id="KAA5543233.1"/>
    </source>
</evidence>
<name>A0A5M6D777_9BACT</name>
<feature type="compositionally biased region" description="Pro residues" evidence="1">
    <location>
        <begin position="545"/>
        <end position="557"/>
    </location>
</feature>